<feature type="non-terminal residue" evidence="1">
    <location>
        <position position="537"/>
    </location>
</feature>
<evidence type="ECO:0000313" key="2">
    <source>
        <dbReference type="Proteomes" id="UP000724584"/>
    </source>
</evidence>
<accession>A0ACB7P525</accession>
<reference evidence="1 2" key="1">
    <citation type="journal article" date="2021" name="Nat. Commun.">
        <title>Genetic determinants of endophytism in the Arabidopsis root mycobiome.</title>
        <authorList>
            <person name="Mesny F."/>
            <person name="Miyauchi S."/>
            <person name="Thiergart T."/>
            <person name="Pickel B."/>
            <person name="Atanasova L."/>
            <person name="Karlsson M."/>
            <person name="Huettel B."/>
            <person name="Barry K.W."/>
            <person name="Haridas S."/>
            <person name="Chen C."/>
            <person name="Bauer D."/>
            <person name="Andreopoulos W."/>
            <person name="Pangilinan J."/>
            <person name="LaButti K."/>
            <person name="Riley R."/>
            <person name="Lipzen A."/>
            <person name="Clum A."/>
            <person name="Drula E."/>
            <person name="Henrissat B."/>
            <person name="Kohler A."/>
            <person name="Grigoriev I.V."/>
            <person name="Martin F.M."/>
            <person name="Hacquard S."/>
        </authorList>
    </citation>
    <scope>NUCLEOTIDE SEQUENCE [LARGE SCALE GENOMIC DNA]</scope>
    <source>
        <strain evidence="1 2">MPI-SDFR-AT-0079</strain>
    </source>
</reference>
<gene>
    <name evidence="1" type="ORF">F5144DRAFT_513876</name>
</gene>
<dbReference type="EMBL" id="JAGIZQ010000005">
    <property type="protein sequence ID" value="KAH6627425.1"/>
    <property type="molecule type" value="Genomic_DNA"/>
</dbReference>
<protein>
    <submittedName>
        <fullName evidence="1">Uncharacterized protein</fullName>
    </submittedName>
</protein>
<sequence>MALPHHSLEGQPGLEVMDQPALEVVNNQQHVSSYYDQSLPQVASSEYIHSAKEAATPYSYAYSVDPEHYPSPGSHPHSTPATPSTAGKSRKRLWLIIGGVIAVLVILGAVLGGVFGSRAANSSSTDTSASQGDQNSGSNGGNNSGTGGNNSGSSGGSDTADDPAPKNTTTTTPIRKGSGLAVTGWRKPDGSSDTYLFFQDQKDELQYVRCDKSLRTTDKESTCWAEPVKINSYAIAGSRLAASTIIWGDFYQPMVELFYTGVKSRLLGVSLNDQETPNVHEDSVNDMDIYTGLGSNLGAYWPWTLYQDGAGTLHHVRNLLSGGTFRPTSQWDNNELDIAPAAYSRLAIVPTATDFATIAVKPGYAVFYQDKTSSKLAVHITDLNHPNRSATFHQPWPTTLPDIVLPAQAPIAAFSVARAGDTDRRVDTYVLYLGGGDSGQISVLYTDSAAGSGSEGDDVAWKTAAPVALRGADKDTDIACLTMGSSPYNAAEKAVGVEEAREERRCFFQRGGKVVEVRLDGSGGEGEWIAVGEVPIP</sequence>
<dbReference type="Proteomes" id="UP000724584">
    <property type="component" value="Unassembled WGS sequence"/>
</dbReference>
<name>A0ACB7P525_9PEZI</name>
<proteinExistence type="predicted"/>
<keyword evidence="2" id="KW-1185">Reference proteome</keyword>
<organism evidence="1 2">
    <name type="scientific">Chaetomium tenue</name>
    <dbReference type="NCBI Taxonomy" id="1854479"/>
    <lineage>
        <taxon>Eukaryota</taxon>
        <taxon>Fungi</taxon>
        <taxon>Dikarya</taxon>
        <taxon>Ascomycota</taxon>
        <taxon>Pezizomycotina</taxon>
        <taxon>Sordariomycetes</taxon>
        <taxon>Sordariomycetidae</taxon>
        <taxon>Sordariales</taxon>
        <taxon>Chaetomiaceae</taxon>
        <taxon>Chaetomium</taxon>
    </lineage>
</organism>
<comment type="caution">
    <text evidence="1">The sequence shown here is derived from an EMBL/GenBank/DDBJ whole genome shotgun (WGS) entry which is preliminary data.</text>
</comment>
<evidence type="ECO:0000313" key="1">
    <source>
        <dbReference type="EMBL" id="KAH6627425.1"/>
    </source>
</evidence>